<dbReference type="Proteomes" id="UP001336250">
    <property type="component" value="Unassembled WGS sequence"/>
</dbReference>
<dbReference type="SUPFAM" id="SSF54637">
    <property type="entry name" value="Thioesterase/thiol ester dehydrase-isomerase"/>
    <property type="match status" value="1"/>
</dbReference>
<accession>A0AAW9QAF3</accession>
<proteinExistence type="inferred from homology"/>
<gene>
    <name evidence="3" type="ORF">V4F39_20080</name>
</gene>
<dbReference type="PROSITE" id="PS01328">
    <property type="entry name" value="4HBCOA_THIOESTERASE"/>
    <property type="match status" value="1"/>
</dbReference>
<evidence type="ECO:0000256" key="2">
    <source>
        <dbReference type="ARBA" id="ARBA00022801"/>
    </source>
</evidence>
<evidence type="ECO:0000313" key="3">
    <source>
        <dbReference type="EMBL" id="MEF7616224.1"/>
    </source>
</evidence>
<dbReference type="EC" id="3.1.2.-" evidence="3"/>
<organism evidence="3 4">
    <name type="scientific">Aquincola agrisoli</name>
    <dbReference type="NCBI Taxonomy" id="3119538"/>
    <lineage>
        <taxon>Bacteria</taxon>
        <taxon>Pseudomonadati</taxon>
        <taxon>Pseudomonadota</taxon>
        <taxon>Betaproteobacteria</taxon>
        <taxon>Burkholderiales</taxon>
        <taxon>Sphaerotilaceae</taxon>
        <taxon>Aquincola</taxon>
    </lineage>
</organism>
<dbReference type="InterPro" id="IPR008272">
    <property type="entry name" value="HB-CoA_thioesterase_AS"/>
</dbReference>
<keyword evidence="4" id="KW-1185">Reference proteome</keyword>
<evidence type="ECO:0000313" key="4">
    <source>
        <dbReference type="Proteomes" id="UP001336250"/>
    </source>
</evidence>
<comment type="caution">
    <text evidence="3">The sequence shown here is derived from an EMBL/GenBank/DDBJ whole genome shotgun (WGS) entry which is preliminary data.</text>
</comment>
<name>A0AAW9QAF3_9BURK</name>
<dbReference type="CDD" id="cd00586">
    <property type="entry name" value="4HBT"/>
    <property type="match status" value="1"/>
</dbReference>
<dbReference type="Pfam" id="PF13279">
    <property type="entry name" value="4HBT_2"/>
    <property type="match status" value="1"/>
</dbReference>
<sequence length="151" mass="16520">MAGKRFERPLRIRFAHCDPAGIVFFPQYLVMFNGLVEDWITEGLDIPYAELLGPRRLGLPIVDLKCAFSAISRMGDDVLLGLQVERVGRSSLALVLDVTGPGPDGGRELRVRSHQTLVCTSLDTHRPVPLPDDLRAALAGHSNDTDESTGD</sequence>
<dbReference type="GO" id="GO:0016787">
    <property type="term" value="F:hydrolase activity"/>
    <property type="evidence" value="ECO:0007669"/>
    <property type="project" value="UniProtKB-KW"/>
</dbReference>
<dbReference type="InterPro" id="IPR029069">
    <property type="entry name" value="HotDog_dom_sf"/>
</dbReference>
<dbReference type="EMBL" id="JAZIBG010000038">
    <property type="protein sequence ID" value="MEF7616224.1"/>
    <property type="molecule type" value="Genomic_DNA"/>
</dbReference>
<dbReference type="RefSeq" id="WP_332291672.1">
    <property type="nucleotide sequence ID" value="NZ_JAZIBG010000038.1"/>
</dbReference>
<reference evidence="3 4" key="1">
    <citation type="submission" date="2024-02" db="EMBL/GenBank/DDBJ databases">
        <title>Genome sequence of Aquincola sp. MAHUQ-54.</title>
        <authorList>
            <person name="Huq M.A."/>
        </authorList>
    </citation>
    <scope>NUCLEOTIDE SEQUENCE [LARGE SCALE GENOMIC DNA]</scope>
    <source>
        <strain evidence="3 4">MAHUQ-54</strain>
    </source>
</reference>
<protein>
    <submittedName>
        <fullName evidence="3">Thioesterase family protein</fullName>
        <ecNumber evidence="3">3.1.2.-</ecNumber>
    </submittedName>
</protein>
<keyword evidence="2 3" id="KW-0378">Hydrolase</keyword>
<dbReference type="Gene3D" id="3.10.129.10">
    <property type="entry name" value="Hotdog Thioesterase"/>
    <property type="match status" value="1"/>
</dbReference>
<dbReference type="AlphaFoldDB" id="A0AAW9QAF3"/>
<comment type="similarity">
    <text evidence="1">Belongs to the 4-hydroxybenzoyl-CoA thioesterase family.</text>
</comment>
<evidence type="ECO:0000256" key="1">
    <source>
        <dbReference type="ARBA" id="ARBA00005953"/>
    </source>
</evidence>